<evidence type="ECO:0000313" key="1">
    <source>
        <dbReference type="EMBL" id="KFB50935.1"/>
    </source>
</evidence>
<accession>A0A084WL41</accession>
<dbReference type="VEuPathDB" id="VectorBase:ASIC018974"/>
<evidence type="ECO:0000313" key="3">
    <source>
        <dbReference type="Proteomes" id="UP000030765"/>
    </source>
</evidence>
<dbReference type="EnsemblMetazoa" id="ASIC018974-RA">
    <property type="protein sequence ID" value="ASIC018974-PA"/>
    <property type="gene ID" value="ASIC018974"/>
</dbReference>
<reference evidence="2" key="2">
    <citation type="submission" date="2020-05" db="UniProtKB">
        <authorList>
            <consortium name="EnsemblMetazoa"/>
        </authorList>
    </citation>
    <scope>IDENTIFICATION</scope>
</reference>
<keyword evidence="3" id="KW-1185">Reference proteome</keyword>
<protein>
    <submittedName>
        <fullName evidence="1 2">Endoribonuclease SymE</fullName>
    </submittedName>
</protein>
<proteinExistence type="predicted"/>
<sequence>MEKNPDCSINGNRRPVIVKYISRQDNHDRRFPIGVFEGLWLTFAGYGTDDEEGSEYSSSSSIRNAFVLDMDLCRC</sequence>
<dbReference type="AlphaFoldDB" id="A0A084WL41"/>
<dbReference type="Proteomes" id="UP000030765">
    <property type="component" value="Unassembled WGS sequence"/>
</dbReference>
<organism evidence="1">
    <name type="scientific">Anopheles sinensis</name>
    <name type="common">Mosquito</name>
    <dbReference type="NCBI Taxonomy" id="74873"/>
    <lineage>
        <taxon>Eukaryota</taxon>
        <taxon>Metazoa</taxon>
        <taxon>Ecdysozoa</taxon>
        <taxon>Arthropoda</taxon>
        <taxon>Hexapoda</taxon>
        <taxon>Insecta</taxon>
        <taxon>Pterygota</taxon>
        <taxon>Neoptera</taxon>
        <taxon>Endopterygota</taxon>
        <taxon>Diptera</taxon>
        <taxon>Nematocera</taxon>
        <taxon>Culicoidea</taxon>
        <taxon>Culicidae</taxon>
        <taxon>Anophelinae</taxon>
        <taxon>Anopheles</taxon>
    </lineage>
</organism>
<dbReference type="EMBL" id="KE525350">
    <property type="protein sequence ID" value="KFB50935.1"/>
    <property type="molecule type" value="Genomic_DNA"/>
</dbReference>
<evidence type="ECO:0000313" key="2">
    <source>
        <dbReference type="EnsemblMetazoa" id="ASIC018974-PA"/>
    </source>
</evidence>
<reference evidence="1 3" key="1">
    <citation type="journal article" date="2014" name="BMC Genomics">
        <title>Genome sequence of Anopheles sinensis provides insight into genetics basis of mosquito competence for malaria parasites.</title>
        <authorList>
            <person name="Zhou D."/>
            <person name="Zhang D."/>
            <person name="Ding G."/>
            <person name="Shi L."/>
            <person name="Hou Q."/>
            <person name="Ye Y."/>
            <person name="Xu Y."/>
            <person name="Zhou H."/>
            <person name="Xiong C."/>
            <person name="Li S."/>
            <person name="Yu J."/>
            <person name="Hong S."/>
            <person name="Yu X."/>
            <person name="Zou P."/>
            <person name="Chen C."/>
            <person name="Chang X."/>
            <person name="Wang W."/>
            <person name="Lv Y."/>
            <person name="Sun Y."/>
            <person name="Ma L."/>
            <person name="Shen B."/>
            <person name="Zhu C."/>
        </authorList>
    </citation>
    <scope>NUCLEOTIDE SEQUENCE [LARGE SCALE GENOMIC DNA]</scope>
</reference>
<gene>
    <name evidence="1" type="ORF">ZHAS_00018974</name>
</gene>
<name>A0A084WL41_ANOSI</name>
<dbReference type="EMBL" id="ATLV01024181">
    <property type="status" value="NOT_ANNOTATED_CDS"/>
    <property type="molecule type" value="Genomic_DNA"/>
</dbReference>